<accession>A0A9X8Y7W5</accession>
<dbReference type="SUPFAM" id="SSF53850">
    <property type="entry name" value="Periplasmic binding protein-like II"/>
    <property type="match status" value="1"/>
</dbReference>
<name>A0A9X8Y7W5_9FIRM</name>
<evidence type="ECO:0000313" key="9">
    <source>
        <dbReference type="Proteomes" id="UP000294682"/>
    </source>
</evidence>
<evidence type="ECO:0000256" key="1">
    <source>
        <dbReference type="ARBA" id="ARBA00004196"/>
    </source>
</evidence>
<comment type="similarity">
    <text evidence="2">Belongs to the bacterial solute-binding protein 5 family.</text>
</comment>
<comment type="caution">
    <text evidence="8">The sequence shown here is derived from an EMBL/GenBank/DDBJ whole genome shotgun (WGS) entry which is preliminary data.</text>
</comment>
<feature type="signal peptide" evidence="6">
    <location>
        <begin position="1"/>
        <end position="21"/>
    </location>
</feature>
<evidence type="ECO:0000256" key="5">
    <source>
        <dbReference type="SAM" id="MobiDB-lite"/>
    </source>
</evidence>
<dbReference type="PROSITE" id="PS51257">
    <property type="entry name" value="PROKAR_LIPOPROTEIN"/>
    <property type="match status" value="1"/>
</dbReference>
<evidence type="ECO:0000256" key="4">
    <source>
        <dbReference type="ARBA" id="ARBA00022729"/>
    </source>
</evidence>
<keyword evidence="4 6" id="KW-0732">Signal</keyword>
<comment type="subcellular location">
    <subcellularLocation>
        <location evidence="1">Cell envelope</location>
    </subcellularLocation>
</comment>
<sequence>MKRIGFLCALSALLLLFGCSADRGTPLQQPPAPQSESSSMGEQESSPWRLRLAVSEGDVLNPYRMTSQLNADVSALLYDPLIKLDASFAPRGYLVQEPLLEGTVCTLRLRDGVTFGDGSPLTAQDAAYSYTLAAAKDTAGRFSNVESCKAQDESTLVFTLKRADRYFLNLLTFPIIKSGSGAEDVPLGTGRYRVGEDGSLIQNSGHFEGGSRVENIILVPVGDADEIGYDLITDRIDYARRPKGSAQPEASGSVPVQENTLVYLGFNGSIYPSDNGDFRRAVDAILDRSAIVSQSFSGRAAAAPEPVNPTFYDARGEPRELPDPDALLDSMGLDQRDAEGYRTRGGAAFEVQLAINVESTSKRDAAALLRQQFAAHGLHLTINEYSFEQFTAQIAAGGYNLYLGEVRLPEDMDLSALLSPQGALHHHLPDTAELYQSYLLSREGALSMEDFYNRFWQQCPFVPLLYTQSVISHSRNFYPAVVATDQDIFYNISKW</sequence>
<evidence type="ECO:0000256" key="2">
    <source>
        <dbReference type="ARBA" id="ARBA00005695"/>
    </source>
</evidence>
<dbReference type="Gene3D" id="3.40.190.10">
    <property type="entry name" value="Periplasmic binding protein-like II"/>
    <property type="match status" value="1"/>
</dbReference>
<dbReference type="AlphaFoldDB" id="A0A9X8Y7W5"/>
<dbReference type="PANTHER" id="PTHR30290">
    <property type="entry name" value="PERIPLASMIC BINDING COMPONENT OF ABC TRANSPORTER"/>
    <property type="match status" value="1"/>
</dbReference>
<evidence type="ECO:0000256" key="6">
    <source>
        <dbReference type="SAM" id="SignalP"/>
    </source>
</evidence>
<keyword evidence="9" id="KW-1185">Reference proteome</keyword>
<dbReference type="RefSeq" id="WP_165873166.1">
    <property type="nucleotide sequence ID" value="NZ_SLUK01000007.1"/>
</dbReference>
<feature type="region of interest" description="Disordered" evidence="5">
    <location>
        <begin position="26"/>
        <end position="47"/>
    </location>
</feature>
<dbReference type="EMBL" id="SLUK01000007">
    <property type="protein sequence ID" value="TCL42904.1"/>
    <property type="molecule type" value="Genomic_DNA"/>
</dbReference>
<proteinExistence type="inferred from homology"/>
<evidence type="ECO:0000256" key="3">
    <source>
        <dbReference type="ARBA" id="ARBA00022448"/>
    </source>
</evidence>
<dbReference type="InterPro" id="IPR039424">
    <property type="entry name" value="SBP_5"/>
</dbReference>
<protein>
    <submittedName>
        <fullName evidence="8">ABC-type transport system substrate-binding protein</fullName>
    </submittedName>
</protein>
<dbReference type="GO" id="GO:0030313">
    <property type="term" value="C:cell envelope"/>
    <property type="evidence" value="ECO:0007669"/>
    <property type="project" value="UniProtKB-SubCell"/>
</dbReference>
<dbReference type="Proteomes" id="UP000294682">
    <property type="component" value="Unassembled WGS sequence"/>
</dbReference>
<gene>
    <name evidence="8" type="ORF">EDD78_1075</name>
</gene>
<dbReference type="Gene3D" id="3.10.105.10">
    <property type="entry name" value="Dipeptide-binding Protein, Domain 3"/>
    <property type="match status" value="1"/>
</dbReference>
<feature type="domain" description="Solute-binding protein family 5" evidence="7">
    <location>
        <begin position="102"/>
        <end position="404"/>
    </location>
</feature>
<dbReference type="PANTHER" id="PTHR30290:SF10">
    <property type="entry name" value="PERIPLASMIC OLIGOPEPTIDE-BINDING PROTEIN-RELATED"/>
    <property type="match status" value="1"/>
</dbReference>
<organism evidence="8 9">
    <name type="scientific">Harryflintia acetispora</name>
    <dbReference type="NCBI Taxonomy" id="1849041"/>
    <lineage>
        <taxon>Bacteria</taxon>
        <taxon>Bacillati</taxon>
        <taxon>Bacillota</taxon>
        <taxon>Clostridia</taxon>
        <taxon>Eubacteriales</taxon>
        <taxon>Oscillospiraceae</taxon>
        <taxon>Harryflintia</taxon>
    </lineage>
</organism>
<evidence type="ECO:0000259" key="7">
    <source>
        <dbReference type="Pfam" id="PF00496"/>
    </source>
</evidence>
<keyword evidence="3" id="KW-0813">Transport</keyword>
<dbReference type="Pfam" id="PF00496">
    <property type="entry name" value="SBP_bac_5"/>
    <property type="match status" value="1"/>
</dbReference>
<dbReference type="GO" id="GO:1904680">
    <property type="term" value="F:peptide transmembrane transporter activity"/>
    <property type="evidence" value="ECO:0007669"/>
    <property type="project" value="TreeGrafter"/>
</dbReference>
<feature type="compositionally biased region" description="Low complexity" evidence="5">
    <location>
        <begin position="34"/>
        <end position="46"/>
    </location>
</feature>
<feature type="chain" id="PRO_5040846610" evidence="6">
    <location>
        <begin position="22"/>
        <end position="495"/>
    </location>
</feature>
<reference evidence="8 9" key="1">
    <citation type="submission" date="2019-03" db="EMBL/GenBank/DDBJ databases">
        <title>Genomic Encyclopedia of Type Strains, Phase IV (KMG-IV): sequencing the most valuable type-strain genomes for metagenomic binning, comparative biology and taxonomic classification.</title>
        <authorList>
            <person name="Goeker M."/>
        </authorList>
    </citation>
    <scope>NUCLEOTIDE SEQUENCE [LARGE SCALE GENOMIC DNA]</scope>
    <source>
        <strain evidence="8 9">DSM 100433</strain>
    </source>
</reference>
<dbReference type="InterPro" id="IPR000914">
    <property type="entry name" value="SBP_5_dom"/>
</dbReference>
<dbReference type="GO" id="GO:0015833">
    <property type="term" value="P:peptide transport"/>
    <property type="evidence" value="ECO:0007669"/>
    <property type="project" value="TreeGrafter"/>
</dbReference>
<evidence type="ECO:0000313" key="8">
    <source>
        <dbReference type="EMBL" id="TCL42904.1"/>
    </source>
</evidence>